<dbReference type="EMBL" id="ML979133">
    <property type="protein sequence ID" value="KAF1918866.1"/>
    <property type="molecule type" value="Genomic_DNA"/>
</dbReference>
<keyword evidence="3" id="KW-1185">Reference proteome</keyword>
<dbReference type="Proteomes" id="UP000800096">
    <property type="component" value="Unassembled WGS sequence"/>
</dbReference>
<evidence type="ECO:0000313" key="2">
    <source>
        <dbReference type="EMBL" id="KAF1918866.1"/>
    </source>
</evidence>
<sequence>MHPEVLRGFWSILSLAGRIHARVSRAPITDRPTQQLHRRMFPKTDRLNLGGHTYHMRLRGGDHVCRGGTEYARRDRWGWGYRSVAKSRGHDLQRECCMRMLGEHEGWRISSGENNGSCSNRENTERMEKTSDNIGNRKTASKRFPD</sequence>
<name>A0A6A5QWB7_AMPQU</name>
<evidence type="ECO:0000256" key="1">
    <source>
        <dbReference type="SAM" id="MobiDB-lite"/>
    </source>
</evidence>
<dbReference type="AlphaFoldDB" id="A0A6A5QWB7"/>
<gene>
    <name evidence="2" type="ORF">BDU57DRAFT_122156</name>
</gene>
<feature type="region of interest" description="Disordered" evidence="1">
    <location>
        <begin position="109"/>
        <end position="146"/>
    </location>
</feature>
<feature type="compositionally biased region" description="Basic and acidic residues" evidence="1">
    <location>
        <begin position="122"/>
        <end position="131"/>
    </location>
</feature>
<evidence type="ECO:0000313" key="3">
    <source>
        <dbReference type="Proteomes" id="UP000800096"/>
    </source>
</evidence>
<feature type="compositionally biased region" description="Polar residues" evidence="1">
    <location>
        <begin position="111"/>
        <end position="121"/>
    </location>
</feature>
<accession>A0A6A5QWB7</accession>
<reference evidence="2" key="1">
    <citation type="journal article" date="2020" name="Stud. Mycol.">
        <title>101 Dothideomycetes genomes: a test case for predicting lifestyles and emergence of pathogens.</title>
        <authorList>
            <person name="Haridas S."/>
            <person name="Albert R."/>
            <person name="Binder M."/>
            <person name="Bloem J."/>
            <person name="Labutti K."/>
            <person name="Salamov A."/>
            <person name="Andreopoulos B."/>
            <person name="Baker S."/>
            <person name="Barry K."/>
            <person name="Bills G."/>
            <person name="Bluhm B."/>
            <person name="Cannon C."/>
            <person name="Castanera R."/>
            <person name="Culley D."/>
            <person name="Daum C."/>
            <person name="Ezra D."/>
            <person name="Gonzalez J."/>
            <person name="Henrissat B."/>
            <person name="Kuo A."/>
            <person name="Liang C."/>
            <person name="Lipzen A."/>
            <person name="Lutzoni F."/>
            <person name="Magnuson J."/>
            <person name="Mondo S."/>
            <person name="Nolan M."/>
            <person name="Ohm R."/>
            <person name="Pangilinan J."/>
            <person name="Park H.-J."/>
            <person name="Ramirez L."/>
            <person name="Alfaro M."/>
            <person name="Sun H."/>
            <person name="Tritt A."/>
            <person name="Yoshinaga Y."/>
            <person name="Zwiers L.-H."/>
            <person name="Turgeon B."/>
            <person name="Goodwin S."/>
            <person name="Spatafora J."/>
            <person name="Crous P."/>
            <person name="Grigoriev I."/>
        </authorList>
    </citation>
    <scope>NUCLEOTIDE SEQUENCE</scope>
    <source>
        <strain evidence="2">HMLAC05119</strain>
    </source>
</reference>
<organism evidence="2 3">
    <name type="scientific">Ampelomyces quisqualis</name>
    <name type="common">Powdery mildew agent</name>
    <dbReference type="NCBI Taxonomy" id="50730"/>
    <lineage>
        <taxon>Eukaryota</taxon>
        <taxon>Fungi</taxon>
        <taxon>Dikarya</taxon>
        <taxon>Ascomycota</taxon>
        <taxon>Pezizomycotina</taxon>
        <taxon>Dothideomycetes</taxon>
        <taxon>Pleosporomycetidae</taxon>
        <taxon>Pleosporales</taxon>
        <taxon>Pleosporineae</taxon>
        <taxon>Phaeosphaeriaceae</taxon>
        <taxon>Ampelomyces</taxon>
    </lineage>
</organism>
<protein>
    <submittedName>
        <fullName evidence="2">Uncharacterized protein</fullName>
    </submittedName>
</protein>
<proteinExistence type="predicted"/>